<dbReference type="Pfam" id="PF00589">
    <property type="entry name" value="Phage_integrase"/>
    <property type="match status" value="1"/>
</dbReference>
<dbReference type="PANTHER" id="PTHR30349">
    <property type="entry name" value="PHAGE INTEGRASE-RELATED"/>
    <property type="match status" value="1"/>
</dbReference>
<dbReference type="Proteomes" id="UP000397656">
    <property type="component" value="Plasmid pRK1-2"/>
</dbReference>
<accession>A0A643FL25</accession>
<evidence type="ECO:0000313" key="13">
    <source>
        <dbReference type="Proteomes" id="UP000397656"/>
    </source>
</evidence>
<evidence type="ECO:0000256" key="6">
    <source>
        <dbReference type="ARBA" id="ARBA00023125"/>
    </source>
</evidence>
<evidence type="ECO:0000256" key="5">
    <source>
        <dbReference type="ARBA" id="ARBA00022908"/>
    </source>
</evidence>
<keyword evidence="8" id="KW-0131">Cell cycle</keyword>
<sequence length="401" mass="44584">MEALSLAALPATPIERLRLPAELSGAAGSNRARGGTPQISATDDLAAVTAWLARYTDTPATLQTYRREVERLLLWAVLQHGKPLSSLTHEDLLLYERFLADPQPAARWVMASRKKLARGAPGWRPFAGPLSPASARHAMVILNTLFAWLVSAGYLAGNPLSLARSRRGAAKPRITRYLSHDMWQAVKDAIDAMPGTSERATERELLHVARCRWLLTVLYLGGLRAAEVASTRMGAFFCRRDSQGLERWWLEVTGKGDKTRLVPATDEMMVELARYRATYGLPPVPHAGEDRPIVLPIIGKEKPLSRGALHLVLKEIFALAAERLRARGTEWASRAEVLASASAHWLRHTAGSHMTDQQVDLRFVRDNFGHASISTTSAYLHTEDDARHEATQERHRIGWKR</sequence>
<evidence type="ECO:0000256" key="9">
    <source>
        <dbReference type="PROSITE-ProRule" id="PRU01248"/>
    </source>
</evidence>
<feature type="domain" description="Tyr recombinase" evidence="10">
    <location>
        <begin position="173"/>
        <end position="394"/>
    </location>
</feature>
<dbReference type="GO" id="GO:0006310">
    <property type="term" value="P:DNA recombination"/>
    <property type="evidence" value="ECO:0007669"/>
    <property type="project" value="UniProtKB-KW"/>
</dbReference>
<dbReference type="GeneID" id="98406746"/>
<dbReference type="PANTHER" id="PTHR30349:SF77">
    <property type="entry name" value="TYROSINE RECOMBINASE XERC"/>
    <property type="match status" value="1"/>
</dbReference>
<dbReference type="PROSITE" id="PS51900">
    <property type="entry name" value="CB"/>
    <property type="match status" value="1"/>
</dbReference>
<dbReference type="GO" id="GO:0007059">
    <property type="term" value="P:chromosome segregation"/>
    <property type="evidence" value="ECO:0007669"/>
    <property type="project" value="UniProtKB-KW"/>
</dbReference>
<dbReference type="Gene3D" id="1.10.150.130">
    <property type="match status" value="1"/>
</dbReference>
<comment type="subcellular location">
    <subcellularLocation>
        <location evidence="1">Cytoplasm</location>
    </subcellularLocation>
</comment>
<dbReference type="RefSeq" id="WP_150991938.1">
    <property type="nucleotide sequence ID" value="NZ_CP062806.1"/>
</dbReference>
<proteinExistence type="predicted"/>
<gene>
    <name evidence="12" type="ORF">F7R26_037890</name>
</gene>
<feature type="domain" description="Core-binding (CB)" evidence="11">
    <location>
        <begin position="46"/>
        <end position="150"/>
    </location>
</feature>
<evidence type="ECO:0000256" key="3">
    <source>
        <dbReference type="ARBA" id="ARBA00022618"/>
    </source>
</evidence>
<evidence type="ECO:0000313" key="12">
    <source>
        <dbReference type="EMBL" id="QOT82061.1"/>
    </source>
</evidence>
<keyword evidence="12" id="KW-0614">Plasmid</keyword>
<keyword evidence="6 9" id="KW-0238">DNA-binding</keyword>
<dbReference type="InterPro" id="IPR002104">
    <property type="entry name" value="Integrase_catalytic"/>
</dbReference>
<dbReference type="GO" id="GO:0005737">
    <property type="term" value="C:cytoplasm"/>
    <property type="evidence" value="ECO:0007669"/>
    <property type="project" value="UniProtKB-SubCell"/>
</dbReference>
<dbReference type="InterPro" id="IPR010998">
    <property type="entry name" value="Integrase_recombinase_N"/>
</dbReference>
<evidence type="ECO:0000259" key="10">
    <source>
        <dbReference type="PROSITE" id="PS51898"/>
    </source>
</evidence>
<evidence type="ECO:0000256" key="1">
    <source>
        <dbReference type="ARBA" id="ARBA00004496"/>
    </source>
</evidence>
<organism evidence="12 13">
    <name type="scientific">Cupriavidus basilensis</name>
    <dbReference type="NCBI Taxonomy" id="68895"/>
    <lineage>
        <taxon>Bacteria</taxon>
        <taxon>Pseudomonadati</taxon>
        <taxon>Pseudomonadota</taxon>
        <taxon>Betaproteobacteria</taxon>
        <taxon>Burkholderiales</taxon>
        <taxon>Burkholderiaceae</taxon>
        <taxon>Cupriavidus</taxon>
    </lineage>
</organism>
<evidence type="ECO:0000256" key="8">
    <source>
        <dbReference type="ARBA" id="ARBA00023306"/>
    </source>
</evidence>
<evidence type="ECO:0000256" key="4">
    <source>
        <dbReference type="ARBA" id="ARBA00022829"/>
    </source>
</evidence>
<dbReference type="AlphaFoldDB" id="A0A643FL25"/>
<keyword evidence="2" id="KW-0963">Cytoplasm</keyword>
<dbReference type="InterPro" id="IPR011010">
    <property type="entry name" value="DNA_brk_join_enz"/>
</dbReference>
<keyword evidence="7" id="KW-0233">DNA recombination</keyword>
<geneLocation type="plasmid" evidence="12 13">
    <name>pRK1-2</name>
</geneLocation>
<dbReference type="InterPro" id="IPR050090">
    <property type="entry name" value="Tyrosine_recombinase_XerCD"/>
</dbReference>
<keyword evidence="4" id="KW-0159">Chromosome partition</keyword>
<evidence type="ECO:0000259" key="11">
    <source>
        <dbReference type="PROSITE" id="PS51900"/>
    </source>
</evidence>
<keyword evidence="5" id="KW-0229">DNA integration</keyword>
<keyword evidence="3" id="KW-0132">Cell division</keyword>
<dbReference type="GO" id="GO:0015074">
    <property type="term" value="P:DNA integration"/>
    <property type="evidence" value="ECO:0007669"/>
    <property type="project" value="UniProtKB-KW"/>
</dbReference>
<dbReference type="PROSITE" id="PS51898">
    <property type="entry name" value="TYR_RECOMBINASE"/>
    <property type="match status" value="1"/>
</dbReference>
<dbReference type="InterPro" id="IPR013762">
    <property type="entry name" value="Integrase-like_cat_sf"/>
</dbReference>
<dbReference type="GO" id="GO:0003677">
    <property type="term" value="F:DNA binding"/>
    <property type="evidence" value="ECO:0007669"/>
    <property type="project" value="UniProtKB-UniRule"/>
</dbReference>
<dbReference type="GO" id="GO:0051301">
    <property type="term" value="P:cell division"/>
    <property type="evidence" value="ECO:0007669"/>
    <property type="project" value="UniProtKB-KW"/>
</dbReference>
<name>A0A643FL25_9BURK</name>
<dbReference type="SUPFAM" id="SSF56349">
    <property type="entry name" value="DNA breaking-rejoining enzymes"/>
    <property type="match status" value="1"/>
</dbReference>
<dbReference type="EMBL" id="CP062806">
    <property type="protein sequence ID" value="QOT82061.1"/>
    <property type="molecule type" value="Genomic_DNA"/>
</dbReference>
<protein>
    <submittedName>
        <fullName evidence="12">Tyrosine-type recombinase/integrase</fullName>
    </submittedName>
</protein>
<evidence type="ECO:0000256" key="7">
    <source>
        <dbReference type="ARBA" id="ARBA00023172"/>
    </source>
</evidence>
<dbReference type="InterPro" id="IPR044068">
    <property type="entry name" value="CB"/>
</dbReference>
<reference evidence="12 13" key="1">
    <citation type="submission" date="2020-10" db="EMBL/GenBank/DDBJ databases">
        <title>Complete genome sequence of Cupriavidus basilensis CCUG 49340T.</title>
        <authorList>
            <person name="Salva-Serra F."/>
            <person name="Donoso R.A."/>
            <person name="Cho K.H."/>
            <person name="Yoo J.A."/>
            <person name="Lee K."/>
            <person name="Yoon S.-H."/>
            <person name="Perez-Pantoja D."/>
            <person name="Moore E.R.B."/>
        </authorList>
    </citation>
    <scope>NUCLEOTIDE SEQUENCE [LARGE SCALE GENOMIC DNA]</scope>
    <source>
        <strain evidence="13">CCUG 49340</strain>
        <plasmid evidence="12 13">pRK1-2</plasmid>
    </source>
</reference>
<evidence type="ECO:0000256" key="2">
    <source>
        <dbReference type="ARBA" id="ARBA00022490"/>
    </source>
</evidence>
<dbReference type="Gene3D" id="1.10.443.10">
    <property type="entry name" value="Intergrase catalytic core"/>
    <property type="match status" value="1"/>
</dbReference>